<evidence type="ECO:0000313" key="3">
    <source>
        <dbReference type="Proteomes" id="UP000238642"/>
    </source>
</evidence>
<dbReference type="EMBL" id="PVBS01000003">
    <property type="protein sequence ID" value="PRD52561.1"/>
    <property type="molecule type" value="Genomic_DNA"/>
</dbReference>
<proteinExistence type="predicted"/>
<feature type="transmembrane region" description="Helical" evidence="1">
    <location>
        <begin position="12"/>
        <end position="33"/>
    </location>
</feature>
<comment type="caution">
    <text evidence="2">The sequence shown here is derived from an EMBL/GenBank/DDBJ whole genome shotgun (WGS) entry which is preliminary data.</text>
</comment>
<protein>
    <submittedName>
        <fullName evidence="2">Uncharacterized protein</fullName>
    </submittedName>
</protein>
<sequence>MKKIRYDLRLKIEQTFALCFYFFLAGNTIILVLEKVFKDFFDNHLYTASQYKGYTKLTVSLF</sequence>
<keyword evidence="1" id="KW-0812">Transmembrane</keyword>
<organism evidence="2 3">
    <name type="scientific">Sphingobacterium gobiense</name>
    <dbReference type="NCBI Taxonomy" id="1382456"/>
    <lineage>
        <taxon>Bacteria</taxon>
        <taxon>Pseudomonadati</taxon>
        <taxon>Bacteroidota</taxon>
        <taxon>Sphingobacteriia</taxon>
        <taxon>Sphingobacteriales</taxon>
        <taxon>Sphingobacteriaceae</taxon>
        <taxon>Sphingobacterium</taxon>
    </lineage>
</organism>
<gene>
    <name evidence="2" type="ORF">C5749_15100</name>
</gene>
<evidence type="ECO:0000256" key="1">
    <source>
        <dbReference type="SAM" id="Phobius"/>
    </source>
</evidence>
<accession>A0A2S9JHU3</accession>
<evidence type="ECO:0000313" key="2">
    <source>
        <dbReference type="EMBL" id="PRD52561.1"/>
    </source>
</evidence>
<dbReference type="Proteomes" id="UP000238642">
    <property type="component" value="Unassembled WGS sequence"/>
</dbReference>
<keyword evidence="1" id="KW-0472">Membrane</keyword>
<dbReference type="AlphaFoldDB" id="A0A2S9JHU3"/>
<reference evidence="2 3" key="1">
    <citation type="submission" date="2018-02" db="EMBL/GenBank/DDBJ databases">
        <title>The draft genome of Sphingobacterium gobiense H7.</title>
        <authorList>
            <person name="Li L."/>
            <person name="Liu L."/>
            <person name="Zhang X."/>
            <person name="Wang T."/>
            <person name="Liang L."/>
        </authorList>
    </citation>
    <scope>NUCLEOTIDE SEQUENCE [LARGE SCALE GENOMIC DNA]</scope>
    <source>
        <strain evidence="2 3">ACCC 05757</strain>
    </source>
</reference>
<keyword evidence="1" id="KW-1133">Transmembrane helix</keyword>
<keyword evidence="3" id="KW-1185">Reference proteome</keyword>
<name>A0A2S9JHU3_9SPHI</name>